<keyword evidence="6 7" id="KW-0472">Membrane</keyword>
<comment type="subcellular location">
    <subcellularLocation>
        <location evidence="2">Membrane</location>
        <topology evidence="2">Multi-pass membrane protein</topology>
    </subcellularLocation>
</comment>
<comment type="cofactor">
    <cofactor evidence="1">
        <name>Zn(2+)</name>
        <dbReference type="ChEBI" id="CHEBI:29105"/>
    </cofactor>
</comment>
<dbReference type="STRING" id="428993.SAMN06296058_0387"/>
<evidence type="ECO:0000313" key="9">
    <source>
        <dbReference type="EMBL" id="SKC44816.1"/>
    </source>
</evidence>
<feature type="transmembrane region" description="Helical" evidence="7">
    <location>
        <begin position="139"/>
        <end position="164"/>
    </location>
</feature>
<feature type="transmembrane region" description="Helical" evidence="7">
    <location>
        <begin position="60"/>
        <end position="80"/>
    </location>
</feature>
<dbReference type="GO" id="GO:0016020">
    <property type="term" value="C:membrane"/>
    <property type="evidence" value="ECO:0007669"/>
    <property type="project" value="UniProtKB-SubCell"/>
</dbReference>
<evidence type="ECO:0000259" key="8">
    <source>
        <dbReference type="Pfam" id="PF02163"/>
    </source>
</evidence>
<dbReference type="InterPro" id="IPR008915">
    <property type="entry name" value="Peptidase_M50"/>
</dbReference>
<evidence type="ECO:0000313" key="10">
    <source>
        <dbReference type="Proteomes" id="UP000190341"/>
    </source>
</evidence>
<feature type="transmembrane region" description="Helical" evidence="7">
    <location>
        <begin position="26"/>
        <end position="48"/>
    </location>
</feature>
<evidence type="ECO:0000256" key="4">
    <source>
        <dbReference type="ARBA" id="ARBA00022692"/>
    </source>
</evidence>
<comment type="similarity">
    <text evidence="3">Belongs to the peptidase M50B family.</text>
</comment>
<dbReference type="EMBL" id="FUZV01000001">
    <property type="protein sequence ID" value="SKC44816.1"/>
    <property type="molecule type" value="Genomic_DNA"/>
</dbReference>
<accession>A0A1T5J047</accession>
<dbReference type="Pfam" id="PF02163">
    <property type="entry name" value="Peptidase_M50"/>
    <property type="match status" value="1"/>
</dbReference>
<proteinExistence type="inferred from homology"/>
<organism evidence="9 10">
    <name type="scientific">Pseudoxanthomonas indica</name>
    <dbReference type="NCBI Taxonomy" id="428993"/>
    <lineage>
        <taxon>Bacteria</taxon>
        <taxon>Pseudomonadati</taxon>
        <taxon>Pseudomonadota</taxon>
        <taxon>Gammaproteobacteria</taxon>
        <taxon>Lysobacterales</taxon>
        <taxon>Lysobacteraceae</taxon>
        <taxon>Pseudoxanthomonas</taxon>
    </lineage>
</organism>
<dbReference type="OrthoDB" id="6009120at2"/>
<evidence type="ECO:0000256" key="7">
    <source>
        <dbReference type="SAM" id="Phobius"/>
    </source>
</evidence>
<sequence>MNEQDAGALTAPVVTTAAPRPPAPAWLLRLCGWLACLCYVGASLVVIVSLDLALSARQTFFLGVMGLLVMLWISVVVHEVGHACMARWTGMTLLRMAWGRIDILFLRRGFKLRWAPRTSGRLGYVYAAPPVGMRLGARLLWVLAGGALANGMAALLAFVLALAAGVDESALGASLMAFAVLNVCLAVANLLPYERPAISDGLQILQVLRADKHALPDPITRTIACSVAGEDFPPGLVDEVATLGPQGQLLACLLRMKLAQLDGDWNAAIAQGEQQARIESAVPPAMRKNVHGLTSLLRYELAFAWAMRERDAHFEITLPRDRDTEWTSPQLRPRCQALAAALAGDATRMESLLDRARLLAENSRERSVAICEARLAQHIRAMCAEGAAPQSTRLASA</sequence>
<dbReference type="CDD" id="cd05709">
    <property type="entry name" value="S2P-M50"/>
    <property type="match status" value="1"/>
</dbReference>
<dbReference type="AlphaFoldDB" id="A0A1T5J047"/>
<dbReference type="GO" id="GO:0006508">
    <property type="term" value="P:proteolysis"/>
    <property type="evidence" value="ECO:0007669"/>
    <property type="project" value="InterPro"/>
</dbReference>
<reference evidence="9 10" key="1">
    <citation type="submission" date="2017-02" db="EMBL/GenBank/DDBJ databases">
        <authorList>
            <person name="Peterson S.W."/>
        </authorList>
    </citation>
    <scope>NUCLEOTIDE SEQUENCE [LARGE SCALE GENOMIC DNA]</scope>
    <source>
        <strain evidence="9 10">P15</strain>
    </source>
</reference>
<feature type="transmembrane region" description="Helical" evidence="7">
    <location>
        <begin position="170"/>
        <end position="191"/>
    </location>
</feature>
<gene>
    <name evidence="9" type="ORF">SAMN06296058_0387</name>
</gene>
<name>A0A1T5J047_9GAMM</name>
<evidence type="ECO:0000256" key="1">
    <source>
        <dbReference type="ARBA" id="ARBA00001947"/>
    </source>
</evidence>
<evidence type="ECO:0000256" key="3">
    <source>
        <dbReference type="ARBA" id="ARBA00007931"/>
    </source>
</evidence>
<evidence type="ECO:0000256" key="2">
    <source>
        <dbReference type="ARBA" id="ARBA00004141"/>
    </source>
</evidence>
<keyword evidence="10" id="KW-1185">Reference proteome</keyword>
<dbReference type="RefSeq" id="WP_079722795.1">
    <property type="nucleotide sequence ID" value="NZ_BMCL01000003.1"/>
</dbReference>
<keyword evidence="5 7" id="KW-1133">Transmembrane helix</keyword>
<feature type="domain" description="Peptidase M50" evidence="8">
    <location>
        <begin position="67"/>
        <end position="162"/>
    </location>
</feature>
<dbReference type="Proteomes" id="UP000190341">
    <property type="component" value="Unassembled WGS sequence"/>
</dbReference>
<keyword evidence="4 7" id="KW-0812">Transmembrane</keyword>
<protein>
    <recommendedName>
        <fullName evidence="8">Peptidase M50 domain-containing protein</fullName>
    </recommendedName>
</protein>
<evidence type="ECO:0000256" key="5">
    <source>
        <dbReference type="ARBA" id="ARBA00022989"/>
    </source>
</evidence>
<evidence type="ECO:0000256" key="6">
    <source>
        <dbReference type="ARBA" id="ARBA00023136"/>
    </source>
</evidence>